<dbReference type="EMBL" id="BARV01017161">
    <property type="protein sequence ID" value="GAI20246.1"/>
    <property type="molecule type" value="Genomic_DNA"/>
</dbReference>
<feature type="non-terminal residue" evidence="1">
    <location>
        <position position="1"/>
    </location>
</feature>
<organism evidence="1">
    <name type="scientific">marine sediment metagenome</name>
    <dbReference type="NCBI Taxonomy" id="412755"/>
    <lineage>
        <taxon>unclassified sequences</taxon>
        <taxon>metagenomes</taxon>
        <taxon>ecological metagenomes</taxon>
    </lineage>
</organism>
<sequence>NDTVLVIISGTQVEKSEIFEKYIFKKIDKEFNNSIFPLENSYLYLFDKTSVLNSSKLLYKIDYSNFDEFWKPLSQCNLDIEDNKVWIKVYGEDPYFESLFPIEFKNNNPLMIVVNIDSFVDAKFQIYYGRKGKGYNEGDSSVFSVIKGENNIYIGIPYSEDLERIRIDPINVKSDCSIKKIEIYSMED</sequence>
<reference evidence="1" key="1">
    <citation type="journal article" date="2014" name="Front. Microbiol.">
        <title>High frequency of phylogenetically diverse reductive dehalogenase-homologous genes in deep subseafloor sedimentary metagenomes.</title>
        <authorList>
            <person name="Kawai M."/>
            <person name="Futagami T."/>
            <person name="Toyoda A."/>
            <person name="Takaki Y."/>
            <person name="Nishi S."/>
            <person name="Hori S."/>
            <person name="Arai W."/>
            <person name="Tsubouchi T."/>
            <person name="Morono Y."/>
            <person name="Uchiyama I."/>
            <person name="Ito T."/>
            <person name="Fujiyama A."/>
            <person name="Inagaki F."/>
            <person name="Takami H."/>
        </authorList>
    </citation>
    <scope>NUCLEOTIDE SEQUENCE</scope>
    <source>
        <strain evidence="1">Expedition CK06-06</strain>
    </source>
</reference>
<accession>X1MQC4</accession>
<dbReference type="AlphaFoldDB" id="X1MQC4"/>
<name>X1MQC4_9ZZZZ</name>
<proteinExistence type="predicted"/>
<gene>
    <name evidence="1" type="ORF">S06H3_29301</name>
</gene>
<protein>
    <submittedName>
        <fullName evidence="1">Uncharacterized protein</fullName>
    </submittedName>
</protein>
<comment type="caution">
    <text evidence="1">The sequence shown here is derived from an EMBL/GenBank/DDBJ whole genome shotgun (WGS) entry which is preliminary data.</text>
</comment>
<evidence type="ECO:0000313" key="1">
    <source>
        <dbReference type="EMBL" id="GAI20246.1"/>
    </source>
</evidence>